<keyword evidence="4" id="KW-1185">Reference proteome</keyword>
<dbReference type="EMBL" id="JAUSQZ010000001">
    <property type="protein sequence ID" value="MDP9829707.1"/>
    <property type="molecule type" value="Genomic_DNA"/>
</dbReference>
<dbReference type="Proteomes" id="UP001235712">
    <property type="component" value="Unassembled WGS sequence"/>
</dbReference>
<feature type="transmembrane region" description="Helical" evidence="2">
    <location>
        <begin position="140"/>
        <end position="160"/>
    </location>
</feature>
<gene>
    <name evidence="3" type="ORF">J2S57_005456</name>
</gene>
<evidence type="ECO:0008006" key="5">
    <source>
        <dbReference type="Google" id="ProtNLM"/>
    </source>
</evidence>
<protein>
    <recommendedName>
        <fullName evidence="5">Helix-turn-helix protein</fullName>
    </recommendedName>
</protein>
<dbReference type="RefSeq" id="WP_307248135.1">
    <property type="nucleotide sequence ID" value="NZ_JAUSQZ010000001.1"/>
</dbReference>
<evidence type="ECO:0000313" key="3">
    <source>
        <dbReference type="EMBL" id="MDP9829707.1"/>
    </source>
</evidence>
<keyword evidence="2" id="KW-1133">Transmembrane helix</keyword>
<accession>A0ABT9PAI9</accession>
<comment type="caution">
    <text evidence="3">The sequence shown here is derived from an EMBL/GenBank/DDBJ whole genome shotgun (WGS) entry which is preliminary data.</text>
</comment>
<feature type="region of interest" description="Disordered" evidence="1">
    <location>
        <begin position="99"/>
        <end position="132"/>
    </location>
</feature>
<evidence type="ECO:0000256" key="2">
    <source>
        <dbReference type="SAM" id="Phobius"/>
    </source>
</evidence>
<reference evidence="3 4" key="1">
    <citation type="submission" date="2023-07" db="EMBL/GenBank/DDBJ databases">
        <title>Sequencing the genomes of 1000 actinobacteria strains.</title>
        <authorList>
            <person name="Klenk H.-P."/>
        </authorList>
    </citation>
    <scope>NUCLEOTIDE SEQUENCE [LARGE SCALE GENOMIC DNA]</scope>
    <source>
        <strain evidence="3 4">DSM 44388</strain>
    </source>
</reference>
<keyword evidence="2" id="KW-0472">Membrane</keyword>
<name>A0ABT9PAI9_9ACTN</name>
<evidence type="ECO:0000313" key="4">
    <source>
        <dbReference type="Proteomes" id="UP001235712"/>
    </source>
</evidence>
<feature type="region of interest" description="Disordered" evidence="1">
    <location>
        <begin position="234"/>
        <end position="256"/>
    </location>
</feature>
<proteinExistence type="predicted"/>
<organism evidence="3 4">
    <name type="scientific">Kineosporia succinea</name>
    <dbReference type="NCBI Taxonomy" id="84632"/>
    <lineage>
        <taxon>Bacteria</taxon>
        <taxon>Bacillati</taxon>
        <taxon>Actinomycetota</taxon>
        <taxon>Actinomycetes</taxon>
        <taxon>Kineosporiales</taxon>
        <taxon>Kineosporiaceae</taxon>
        <taxon>Kineosporia</taxon>
    </lineage>
</organism>
<keyword evidence="2" id="KW-0812">Transmembrane</keyword>
<sequence length="328" mass="34434">MPDPRPDEKPVDVDAQLSAAASLEDLFALARRHLLGERSTGAVARRSGLGESTVYAFRSGRKLSAASFARLVATYDPQRQVAWHEAWDRLFVTEAQARTTVDTPSPPGISAPGAVSATAGEPSPKGPGGSGVRRLRQTGLLVGALLAGVVIGAGGITFAAGDPEAAPSGAGCPNPPLETMGAFTSEPGASRVGVSVTTISYTYYEAYSPMIQVGAGLSGPVPGDQHLHFVTWADPTTKDSTPQRNPGNGRYYPSPEVVPTGDGCVNLPRGEMGYGGFTGMRVRYYLMLVPEAESQDFERLGNAQDGFTGNELHARRVVSLGYLELQTG</sequence>
<evidence type="ECO:0000256" key="1">
    <source>
        <dbReference type="SAM" id="MobiDB-lite"/>
    </source>
</evidence>